<proteinExistence type="predicted"/>
<dbReference type="InterPro" id="IPR011011">
    <property type="entry name" value="Znf_FYVE_PHD"/>
</dbReference>
<feature type="non-terminal residue" evidence="2">
    <location>
        <position position="1"/>
    </location>
</feature>
<dbReference type="InterPro" id="IPR013083">
    <property type="entry name" value="Znf_RING/FYVE/PHD"/>
</dbReference>
<keyword evidence="3" id="KW-1185">Reference proteome</keyword>
<accession>A0ABQ8S8M1</accession>
<organism evidence="2 3">
    <name type="scientific">Periplaneta americana</name>
    <name type="common">American cockroach</name>
    <name type="synonym">Blatta americana</name>
    <dbReference type="NCBI Taxonomy" id="6978"/>
    <lineage>
        <taxon>Eukaryota</taxon>
        <taxon>Metazoa</taxon>
        <taxon>Ecdysozoa</taxon>
        <taxon>Arthropoda</taxon>
        <taxon>Hexapoda</taxon>
        <taxon>Insecta</taxon>
        <taxon>Pterygota</taxon>
        <taxon>Neoptera</taxon>
        <taxon>Polyneoptera</taxon>
        <taxon>Dictyoptera</taxon>
        <taxon>Blattodea</taxon>
        <taxon>Blattoidea</taxon>
        <taxon>Blattidae</taxon>
        <taxon>Blattinae</taxon>
        <taxon>Periplaneta</taxon>
    </lineage>
</organism>
<evidence type="ECO:0000313" key="3">
    <source>
        <dbReference type="Proteomes" id="UP001148838"/>
    </source>
</evidence>
<dbReference type="EMBL" id="JAJSOF020000033">
    <property type="protein sequence ID" value="KAJ4430345.1"/>
    <property type="molecule type" value="Genomic_DNA"/>
</dbReference>
<protein>
    <submittedName>
        <fullName evidence="2">Uncharacterized protein</fullName>
    </submittedName>
</protein>
<dbReference type="SUPFAM" id="SSF57903">
    <property type="entry name" value="FYVE/PHD zinc finger"/>
    <property type="match status" value="1"/>
</dbReference>
<keyword evidence="1" id="KW-0812">Transmembrane</keyword>
<evidence type="ECO:0000313" key="2">
    <source>
        <dbReference type="EMBL" id="KAJ4430345.1"/>
    </source>
</evidence>
<evidence type="ECO:0000256" key="1">
    <source>
        <dbReference type="SAM" id="Phobius"/>
    </source>
</evidence>
<gene>
    <name evidence="2" type="ORF">ANN_22561</name>
</gene>
<sequence length="397" mass="43408">GDNNCARNSIQYVEVKEKKEVERLSSAERGSLMTVVICMSASGAFVAPLIVFSRMTMKLELLNGTPPGTIAACHPSGWIQTYIFTQWLHHLMSIYAPVQNVLLAGGRTMAGQSPVSSSFICQSWDHFRKSISSGRKHANCISGFRKCRIIPYNLTIFGVADFIPDNTGHKETTPAAPFASATIQVAAATTKVAVATFQISAATSEVGASTSQAGRTVIQSPKRRDASVSPFDIRSPLVLPEPSANARRGGKAAAIISSPYQKELKESLQNSARKNSQQGRVKKCRGQIFVTTQEKSSETSTSVENGGGITKNKTKCKNKNVRRYQKLASSSDSSDEIVEFVSTDNENSADEECIYCAMPYRLDKSGEDWIRCTKCLRWVHELCAEIGNNAWKTLKCE</sequence>
<comment type="caution">
    <text evidence="2">The sequence shown here is derived from an EMBL/GenBank/DDBJ whole genome shotgun (WGS) entry which is preliminary data.</text>
</comment>
<keyword evidence="1" id="KW-1133">Transmembrane helix</keyword>
<reference evidence="2 3" key="1">
    <citation type="journal article" date="2022" name="Allergy">
        <title>Genome assembly and annotation of Periplaneta americana reveal a comprehensive cockroach allergen profile.</title>
        <authorList>
            <person name="Wang L."/>
            <person name="Xiong Q."/>
            <person name="Saelim N."/>
            <person name="Wang L."/>
            <person name="Nong W."/>
            <person name="Wan A.T."/>
            <person name="Shi M."/>
            <person name="Liu X."/>
            <person name="Cao Q."/>
            <person name="Hui J.H.L."/>
            <person name="Sookrung N."/>
            <person name="Leung T.F."/>
            <person name="Tungtrongchitr A."/>
            <person name="Tsui S.K.W."/>
        </authorList>
    </citation>
    <scope>NUCLEOTIDE SEQUENCE [LARGE SCALE GENOMIC DNA]</scope>
    <source>
        <strain evidence="2">PWHHKU_190912</strain>
    </source>
</reference>
<feature type="transmembrane region" description="Helical" evidence="1">
    <location>
        <begin position="32"/>
        <end position="52"/>
    </location>
</feature>
<keyword evidence="1" id="KW-0472">Membrane</keyword>
<dbReference type="Proteomes" id="UP001148838">
    <property type="component" value="Unassembled WGS sequence"/>
</dbReference>
<name>A0ABQ8S8M1_PERAM</name>
<dbReference type="Gene3D" id="3.30.40.10">
    <property type="entry name" value="Zinc/RING finger domain, C3HC4 (zinc finger)"/>
    <property type="match status" value="1"/>
</dbReference>